<name>A0A1F4UJH7_UNCKA</name>
<organism evidence="3 4">
    <name type="scientific">candidate division WWE3 bacterium RBG_19FT_COMBO_34_6</name>
    <dbReference type="NCBI Taxonomy" id="1802612"/>
    <lineage>
        <taxon>Bacteria</taxon>
        <taxon>Katanobacteria</taxon>
    </lineage>
</organism>
<protein>
    <recommendedName>
        <fullName evidence="2">Glycosyl transferase family 1 domain-containing protein</fullName>
    </recommendedName>
</protein>
<dbReference type="AlphaFoldDB" id="A0A1F4UJH7"/>
<reference evidence="3 4" key="1">
    <citation type="journal article" date="2016" name="Nat. Commun.">
        <title>Thousands of microbial genomes shed light on interconnected biogeochemical processes in an aquifer system.</title>
        <authorList>
            <person name="Anantharaman K."/>
            <person name="Brown C.T."/>
            <person name="Hug L.A."/>
            <person name="Sharon I."/>
            <person name="Castelle C.J."/>
            <person name="Probst A.J."/>
            <person name="Thomas B.C."/>
            <person name="Singh A."/>
            <person name="Wilkins M.J."/>
            <person name="Karaoz U."/>
            <person name="Brodie E.L."/>
            <person name="Williams K.H."/>
            <person name="Hubbard S.S."/>
            <person name="Banfield J.F."/>
        </authorList>
    </citation>
    <scope>NUCLEOTIDE SEQUENCE [LARGE SCALE GENOMIC DNA]</scope>
</reference>
<proteinExistence type="predicted"/>
<sequence length="397" mass="46265">MKILYIINGLGFSNNTGIGGSDKRAIEIIRKLQKVYPKDSFDILTTESGYELFTKKEDLNTNYFVIYRPFWWPKELNKSLIGRVLSYFYITFISFFKINDFKDYDIFFPTSDFFFDLIPAFTYKSYFKKILLCMIHHQIKNPVKRNGSFIINTLMYMSQRFSLKFISDNSDYLFVYDTPEGNNIKKLLLKSKLKKIFSVKNGIDTNFIDSIPQPKKIYDACFLGGIRYSKGIKEFVLIWKEIVKKYKDAKFVVIGGGSEEIVSNLKQEIKENKLTNNIILTGPLSGDKLYAAIKSSRLFLFPSHEEGWGIALCEAMYCKLPVICYDLPAYKIFGNDLDKIKIGNWQMLANHVIKYLDNKKEIKVKGEELKNIASKYSWQEIAKEEMVIYKKIIKFSS</sequence>
<dbReference type="PANTHER" id="PTHR46401">
    <property type="entry name" value="GLYCOSYLTRANSFERASE WBBK-RELATED"/>
    <property type="match status" value="1"/>
</dbReference>
<evidence type="ECO:0000313" key="3">
    <source>
        <dbReference type="EMBL" id="OGC45114.1"/>
    </source>
</evidence>
<dbReference type="PANTHER" id="PTHR46401:SF2">
    <property type="entry name" value="GLYCOSYLTRANSFERASE WBBK-RELATED"/>
    <property type="match status" value="1"/>
</dbReference>
<evidence type="ECO:0000313" key="4">
    <source>
        <dbReference type="Proteomes" id="UP000178615"/>
    </source>
</evidence>
<dbReference type="Pfam" id="PF00534">
    <property type="entry name" value="Glycos_transf_1"/>
    <property type="match status" value="1"/>
</dbReference>
<dbReference type="SUPFAM" id="SSF53756">
    <property type="entry name" value="UDP-Glycosyltransferase/glycogen phosphorylase"/>
    <property type="match status" value="1"/>
</dbReference>
<dbReference type="Gene3D" id="3.40.50.2000">
    <property type="entry name" value="Glycogen Phosphorylase B"/>
    <property type="match status" value="2"/>
</dbReference>
<dbReference type="CDD" id="cd03801">
    <property type="entry name" value="GT4_PimA-like"/>
    <property type="match status" value="1"/>
</dbReference>
<feature type="domain" description="Glycosyl transferase family 1" evidence="2">
    <location>
        <begin position="210"/>
        <end position="361"/>
    </location>
</feature>
<accession>A0A1F4UJH7</accession>
<keyword evidence="1" id="KW-0808">Transferase</keyword>
<gene>
    <name evidence="3" type="ORF">A2V49_02310</name>
</gene>
<dbReference type="GO" id="GO:0016757">
    <property type="term" value="F:glycosyltransferase activity"/>
    <property type="evidence" value="ECO:0007669"/>
    <property type="project" value="InterPro"/>
</dbReference>
<dbReference type="InterPro" id="IPR001296">
    <property type="entry name" value="Glyco_trans_1"/>
</dbReference>
<dbReference type="Proteomes" id="UP000178615">
    <property type="component" value="Unassembled WGS sequence"/>
</dbReference>
<evidence type="ECO:0000256" key="1">
    <source>
        <dbReference type="ARBA" id="ARBA00022679"/>
    </source>
</evidence>
<dbReference type="GO" id="GO:0009103">
    <property type="term" value="P:lipopolysaccharide biosynthetic process"/>
    <property type="evidence" value="ECO:0007669"/>
    <property type="project" value="TreeGrafter"/>
</dbReference>
<comment type="caution">
    <text evidence="3">The sequence shown here is derived from an EMBL/GenBank/DDBJ whole genome shotgun (WGS) entry which is preliminary data.</text>
</comment>
<dbReference type="EMBL" id="MEUV01000052">
    <property type="protein sequence ID" value="OGC45114.1"/>
    <property type="molecule type" value="Genomic_DNA"/>
</dbReference>
<evidence type="ECO:0000259" key="2">
    <source>
        <dbReference type="Pfam" id="PF00534"/>
    </source>
</evidence>